<organism evidence="1 2">
    <name type="scientific">Cannabis sativa</name>
    <name type="common">Hemp</name>
    <name type="synonym">Marijuana</name>
    <dbReference type="NCBI Taxonomy" id="3483"/>
    <lineage>
        <taxon>Eukaryota</taxon>
        <taxon>Viridiplantae</taxon>
        <taxon>Streptophyta</taxon>
        <taxon>Embryophyta</taxon>
        <taxon>Tracheophyta</taxon>
        <taxon>Spermatophyta</taxon>
        <taxon>Magnoliopsida</taxon>
        <taxon>eudicotyledons</taxon>
        <taxon>Gunneridae</taxon>
        <taxon>Pentapetalae</taxon>
        <taxon>rosids</taxon>
        <taxon>fabids</taxon>
        <taxon>Rosales</taxon>
        <taxon>Cannabaceae</taxon>
        <taxon>Cannabis</taxon>
    </lineage>
</organism>
<protein>
    <submittedName>
        <fullName evidence="1">Uncharacterized protein</fullName>
    </submittedName>
</protein>
<dbReference type="AlphaFoldDB" id="A0A7J6I6K8"/>
<keyword evidence="2" id="KW-1185">Reference proteome</keyword>
<evidence type="ECO:0000313" key="2">
    <source>
        <dbReference type="Proteomes" id="UP000583929"/>
    </source>
</evidence>
<evidence type="ECO:0000313" key="1">
    <source>
        <dbReference type="EMBL" id="KAF4403193.1"/>
    </source>
</evidence>
<reference evidence="1 2" key="1">
    <citation type="journal article" date="2020" name="bioRxiv">
        <title>Sequence and annotation of 42 cannabis genomes reveals extensive copy number variation in cannabinoid synthesis and pathogen resistance genes.</title>
        <authorList>
            <person name="Mckernan K.J."/>
            <person name="Helbert Y."/>
            <person name="Kane L.T."/>
            <person name="Ebling H."/>
            <person name="Zhang L."/>
            <person name="Liu B."/>
            <person name="Eaton Z."/>
            <person name="Mclaughlin S."/>
            <person name="Kingan S."/>
            <person name="Baybayan P."/>
            <person name="Concepcion G."/>
            <person name="Jordan M."/>
            <person name="Riva A."/>
            <person name="Barbazuk W."/>
            <person name="Harkins T."/>
        </authorList>
    </citation>
    <scope>NUCLEOTIDE SEQUENCE [LARGE SCALE GENOMIC DNA]</scope>
    <source>
        <strain evidence="2">cv. Jamaican Lion 4</strain>
        <tissue evidence="1">Leaf</tissue>
    </source>
</reference>
<name>A0A7J6I6K8_CANSA</name>
<proteinExistence type="predicted"/>
<comment type="caution">
    <text evidence="1">The sequence shown here is derived from an EMBL/GenBank/DDBJ whole genome shotgun (WGS) entry which is preliminary data.</text>
</comment>
<dbReference type="Proteomes" id="UP000583929">
    <property type="component" value="Unassembled WGS sequence"/>
</dbReference>
<gene>
    <name evidence="1" type="ORF">G4B88_027964</name>
</gene>
<accession>A0A7J6I6K8</accession>
<dbReference type="EMBL" id="JAATIQ010000005">
    <property type="protein sequence ID" value="KAF4403193.1"/>
    <property type="molecule type" value="Genomic_DNA"/>
</dbReference>
<sequence>MFLCHGFKKVWKELRVTLLYNLSMDISFKQIVLKASEVLSRCDYELFLIVAWYIWGERNQIVHCRKANPPDVVLPLGVYKLNVDASLDVNSNTKGIRAIVRDTTRNVLGYLCRSLFGMVYDRRVSNSVSFMVYVLSNLKKLILSSPFRYCDSCSLMEVFSGW</sequence>